<evidence type="ECO:0000313" key="8">
    <source>
        <dbReference type="Proteomes" id="UP001443914"/>
    </source>
</evidence>
<comment type="pathway">
    <text evidence="2">Protein modification; peptidyl-diphthamide biosynthesis.</text>
</comment>
<keyword evidence="4" id="KW-0479">Metal-binding</keyword>
<dbReference type="GO" id="GO:0090560">
    <property type="term" value="F:2-(3-amino-3-carboxypropyl)histidine synthase activity"/>
    <property type="evidence" value="ECO:0007669"/>
    <property type="project" value="InterPro"/>
</dbReference>
<sequence>MDFENSYEIDETSDYIHTNNFSRVALQFPDELLKDSTRVVRALRDKLRLLQKCDDHGDGSPIERKKEAGLYVMADATYGSCCIDEVGAAHINADCVVHYGHTCLSPTSTLPGYYVFGKASLSVAHCTEKICTLASSPGKPVLVLFGLEYAYAMHDLKEALADEGSKVSSSSSTLDICCADALSSAVKPSKMQKTSDRQAAAVTDLSDDFESSDAEVYKSYSIGGLTWSLSNDRKIKDYLLFWIGSDNSAFANIVLTFNDCEIGTVIMFCAVSLYKSYSIGGLTWSLSNDRKIKDHLLFWIGSDNSAFANIVLTFNDCEIVRYDATEKCLTTDVSQTTRILKRRYYLVEKAKDANVVGIVVGTLGVAGYLHMIHQIKDLITKAGKKAYMLVVGRPNPAKLANFPECDVFVYVSCPQTALFDSKEFLAPVITPFEAMLAFRRGSLWTGEYTMEFRDLIDMPSSEADTNLAEPRYSFFEGGYVEELDVEENDNDKDGLALAVATEKALRLRDEDRNTLAKITPKSGAEYLAMRSYQGLDINYDGPAPKPLLIGRTGRAAGYEDEKLVKPEY</sequence>
<keyword evidence="5" id="KW-0408">Iron</keyword>
<comment type="cofactor">
    <cofactor evidence="1">
        <name>[4Fe-4S] cluster</name>
        <dbReference type="ChEBI" id="CHEBI:49883"/>
    </cofactor>
</comment>
<gene>
    <name evidence="7" type="ORF">RND81_14G198200</name>
</gene>
<dbReference type="FunFam" id="3.40.50.11860:FF:000001">
    <property type="entry name" value="2-(3-amino-3-carboxypropyl)histidine synthase subunit 2"/>
    <property type="match status" value="1"/>
</dbReference>
<evidence type="ECO:0000256" key="4">
    <source>
        <dbReference type="ARBA" id="ARBA00022723"/>
    </source>
</evidence>
<dbReference type="NCBIfam" id="TIGR00322">
    <property type="entry name" value="diphth2_R"/>
    <property type="match status" value="2"/>
</dbReference>
<dbReference type="GO" id="GO:0051536">
    <property type="term" value="F:iron-sulfur cluster binding"/>
    <property type="evidence" value="ECO:0007669"/>
    <property type="project" value="UniProtKB-KW"/>
</dbReference>
<reference evidence="7" key="1">
    <citation type="submission" date="2024-03" db="EMBL/GenBank/DDBJ databases">
        <title>WGS assembly of Saponaria officinalis var. Norfolk2.</title>
        <authorList>
            <person name="Jenkins J."/>
            <person name="Shu S."/>
            <person name="Grimwood J."/>
            <person name="Barry K."/>
            <person name="Goodstein D."/>
            <person name="Schmutz J."/>
            <person name="Leebens-Mack J."/>
            <person name="Osbourn A."/>
        </authorList>
    </citation>
    <scope>NUCLEOTIDE SEQUENCE [LARGE SCALE GENOMIC DNA]</scope>
    <source>
        <strain evidence="7">JIC</strain>
    </source>
</reference>
<organism evidence="7 8">
    <name type="scientific">Saponaria officinalis</name>
    <name type="common">Common soapwort</name>
    <name type="synonym">Lychnis saponaria</name>
    <dbReference type="NCBI Taxonomy" id="3572"/>
    <lineage>
        <taxon>Eukaryota</taxon>
        <taxon>Viridiplantae</taxon>
        <taxon>Streptophyta</taxon>
        <taxon>Embryophyta</taxon>
        <taxon>Tracheophyta</taxon>
        <taxon>Spermatophyta</taxon>
        <taxon>Magnoliopsida</taxon>
        <taxon>eudicotyledons</taxon>
        <taxon>Gunneridae</taxon>
        <taxon>Pentapetalae</taxon>
        <taxon>Caryophyllales</taxon>
        <taxon>Caryophyllaceae</taxon>
        <taxon>Caryophylleae</taxon>
        <taxon>Saponaria</taxon>
    </lineage>
</organism>
<keyword evidence="8" id="KW-1185">Reference proteome</keyword>
<dbReference type="AlphaFoldDB" id="A0AAW1GRV8"/>
<accession>A0AAW1GRV8</accession>
<dbReference type="GO" id="GO:0017183">
    <property type="term" value="P:protein histidyl modification to diphthamide"/>
    <property type="evidence" value="ECO:0007669"/>
    <property type="project" value="InterPro"/>
</dbReference>
<evidence type="ECO:0008006" key="9">
    <source>
        <dbReference type="Google" id="ProtNLM"/>
    </source>
</evidence>
<dbReference type="EMBL" id="JBDFQZ010000014">
    <property type="protein sequence ID" value="KAK9666614.1"/>
    <property type="molecule type" value="Genomic_DNA"/>
</dbReference>
<dbReference type="GO" id="GO:0046872">
    <property type="term" value="F:metal ion binding"/>
    <property type="evidence" value="ECO:0007669"/>
    <property type="project" value="UniProtKB-KW"/>
</dbReference>
<evidence type="ECO:0000256" key="3">
    <source>
        <dbReference type="ARBA" id="ARBA00006179"/>
    </source>
</evidence>
<dbReference type="Pfam" id="PF01866">
    <property type="entry name" value="Diphthamide_syn"/>
    <property type="match status" value="2"/>
</dbReference>
<evidence type="ECO:0000313" key="7">
    <source>
        <dbReference type="EMBL" id="KAK9666614.1"/>
    </source>
</evidence>
<dbReference type="InterPro" id="IPR016435">
    <property type="entry name" value="DPH1/DPH2"/>
</dbReference>
<evidence type="ECO:0000256" key="2">
    <source>
        <dbReference type="ARBA" id="ARBA00005156"/>
    </source>
</evidence>
<name>A0AAW1GRV8_SAPOF</name>
<keyword evidence="6" id="KW-0411">Iron-sulfur</keyword>
<dbReference type="Proteomes" id="UP001443914">
    <property type="component" value="Unassembled WGS sequence"/>
</dbReference>
<dbReference type="InterPro" id="IPR042265">
    <property type="entry name" value="DPH1/DPH2_3"/>
</dbReference>
<comment type="caution">
    <text evidence="7">The sequence shown here is derived from an EMBL/GenBank/DDBJ whole genome shotgun (WGS) entry which is preliminary data.</text>
</comment>
<dbReference type="PANTHER" id="PTHR10762:SF2">
    <property type="entry name" value="2-(3-AMINO-3-CARBOXYPROPYL)HISTIDINE SYNTHASE SUBUNIT 2"/>
    <property type="match status" value="1"/>
</dbReference>
<dbReference type="PANTHER" id="PTHR10762">
    <property type="entry name" value="DIPHTHAMIDE BIOSYNTHESIS PROTEIN"/>
    <property type="match status" value="1"/>
</dbReference>
<comment type="similarity">
    <text evidence="3">Belongs to the DPH1/DPH2 family. DPH2 subfamily.</text>
</comment>
<proteinExistence type="inferred from homology"/>
<dbReference type="InterPro" id="IPR042263">
    <property type="entry name" value="DPH1/DPH2_1"/>
</dbReference>
<dbReference type="Gene3D" id="3.40.50.11860">
    <property type="entry name" value="Diphthamide synthesis DPH1/DPH2 domain 3"/>
    <property type="match status" value="1"/>
</dbReference>
<evidence type="ECO:0000256" key="6">
    <source>
        <dbReference type="ARBA" id="ARBA00023014"/>
    </source>
</evidence>
<protein>
    <recommendedName>
        <fullName evidence="9">2-(3-amino-3-carboxypropyl)histidine synthase subunit 2</fullName>
    </recommendedName>
</protein>
<evidence type="ECO:0000256" key="1">
    <source>
        <dbReference type="ARBA" id="ARBA00001966"/>
    </source>
</evidence>
<dbReference type="Gene3D" id="3.40.50.11840">
    <property type="entry name" value="Diphthamide synthesis DPH1/DPH2 domain 1"/>
    <property type="match status" value="1"/>
</dbReference>
<evidence type="ECO:0000256" key="5">
    <source>
        <dbReference type="ARBA" id="ARBA00023004"/>
    </source>
</evidence>
<dbReference type="SFLD" id="SFLDS00032">
    <property type="entry name" value="Radical_SAM_3-amino-3-carboxyp"/>
    <property type="match status" value="1"/>
</dbReference>